<feature type="region of interest" description="Disordered" evidence="1">
    <location>
        <begin position="180"/>
        <end position="212"/>
    </location>
</feature>
<accession>A0A397GP08</accession>
<proteinExistence type="predicted"/>
<keyword evidence="3" id="KW-1185">Reference proteome</keyword>
<sequence>MDPTVLEKLEEIHTSCNAFMNNYQATFNLPTKCKTKRKNELKDELKLVLEDIDNIGKFCKDKNSLKEVQKMLDPVKTTINKILKPKLIITHPTISHSGSSSNGFATNFVDDITAAATINSTRTNDAATNSTRTNGAATNSTRTNGAATNSAHTSKTSATSNKVRINTACRITISATACTDLNNNNNNNHNNTCLGKRKSTRSGGGKKRKKTN</sequence>
<evidence type="ECO:0000313" key="2">
    <source>
        <dbReference type="EMBL" id="RHZ52257.1"/>
    </source>
</evidence>
<organism evidence="2 3">
    <name type="scientific">Diversispora epigaea</name>
    <dbReference type="NCBI Taxonomy" id="1348612"/>
    <lineage>
        <taxon>Eukaryota</taxon>
        <taxon>Fungi</taxon>
        <taxon>Fungi incertae sedis</taxon>
        <taxon>Mucoromycota</taxon>
        <taxon>Glomeromycotina</taxon>
        <taxon>Glomeromycetes</taxon>
        <taxon>Diversisporales</taxon>
        <taxon>Diversisporaceae</taxon>
        <taxon>Diversispora</taxon>
    </lineage>
</organism>
<gene>
    <name evidence="2" type="ORF">Glove_463g20</name>
</gene>
<dbReference type="AlphaFoldDB" id="A0A397GP08"/>
<dbReference type="EMBL" id="PQFF01000405">
    <property type="protein sequence ID" value="RHZ52257.1"/>
    <property type="molecule type" value="Genomic_DNA"/>
</dbReference>
<feature type="region of interest" description="Disordered" evidence="1">
    <location>
        <begin position="123"/>
        <end position="160"/>
    </location>
</feature>
<protein>
    <submittedName>
        <fullName evidence="2">Uncharacterized protein</fullName>
    </submittedName>
</protein>
<dbReference type="OrthoDB" id="10461294at2759"/>
<comment type="caution">
    <text evidence="2">The sequence shown here is derived from an EMBL/GenBank/DDBJ whole genome shotgun (WGS) entry which is preliminary data.</text>
</comment>
<evidence type="ECO:0000313" key="3">
    <source>
        <dbReference type="Proteomes" id="UP000266861"/>
    </source>
</evidence>
<name>A0A397GP08_9GLOM</name>
<feature type="compositionally biased region" description="Low complexity" evidence="1">
    <location>
        <begin position="182"/>
        <end position="191"/>
    </location>
</feature>
<reference evidence="2 3" key="1">
    <citation type="submission" date="2018-08" db="EMBL/GenBank/DDBJ databases">
        <title>Genome and evolution of the arbuscular mycorrhizal fungus Diversispora epigaea (formerly Glomus versiforme) and its bacterial endosymbionts.</title>
        <authorList>
            <person name="Sun X."/>
            <person name="Fei Z."/>
            <person name="Harrison M."/>
        </authorList>
    </citation>
    <scope>NUCLEOTIDE SEQUENCE [LARGE SCALE GENOMIC DNA]</scope>
    <source>
        <strain evidence="2 3">IT104</strain>
    </source>
</reference>
<evidence type="ECO:0000256" key="1">
    <source>
        <dbReference type="SAM" id="MobiDB-lite"/>
    </source>
</evidence>
<dbReference type="Proteomes" id="UP000266861">
    <property type="component" value="Unassembled WGS sequence"/>
</dbReference>
<feature type="compositionally biased region" description="Basic residues" evidence="1">
    <location>
        <begin position="195"/>
        <end position="212"/>
    </location>
</feature>